<feature type="non-terminal residue" evidence="1">
    <location>
        <position position="38"/>
    </location>
</feature>
<evidence type="ECO:0000313" key="2">
    <source>
        <dbReference type="Proteomes" id="UP000265520"/>
    </source>
</evidence>
<accession>A0A392VDZ5</accession>
<dbReference type="EMBL" id="LXQA011120863">
    <property type="protein sequence ID" value="MCI85663.1"/>
    <property type="molecule type" value="Genomic_DNA"/>
</dbReference>
<dbReference type="Proteomes" id="UP000265520">
    <property type="component" value="Unassembled WGS sequence"/>
</dbReference>
<evidence type="ECO:0000313" key="1">
    <source>
        <dbReference type="EMBL" id="MCI85663.1"/>
    </source>
</evidence>
<reference evidence="1 2" key="1">
    <citation type="journal article" date="2018" name="Front. Plant Sci.">
        <title>Red Clover (Trifolium pratense) and Zigzag Clover (T. medium) - A Picture of Genomic Similarities and Differences.</title>
        <authorList>
            <person name="Dluhosova J."/>
            <person name="Istvanek J."/>
            <person name="Nedelnik J."/>
            <person name="Repkova J."/>
        </authorList>
    </citation>
    <scope>NUCLEOTIDE SEQUENCE [LARGE SCALE GENOMIC DNA]</scope>
    <source>
        <strain evidence="2">cv. 10/8</strain>
        <tissue evidence="1">Leaf</tissue>
    </source>
</reference>
<comment type="caution">
    <text evidence="1">The sequence shown here is derived from an EMBL/GenBank/DDBJ whole genome shotgun (WGS) entry which is preliminary data.</text>
</comment>
<organism evidence="1 2">
    <name type="scientific">Trifolium medium</name>
    <dbReference type="NCBI Taxonomy" id="97028"/>
    <lineage>
        <taxon>Eukaryota</taxon>
        <taxon>Viridiplantae</taxon>
        <taxon>Streptophyta</taxon>
        <taxon>Embryophyta</taxon>
        <taxon>Tracheophyta</taxon>
        <taxon>Spermatophyta</taxon>
        <taxon>Magnoliopsida</taxon>
        <taxon>eudicotyledons</taxon>
        <taxon>Gunneridae</taxon>
        <taxon>Pentapetalae</taxon>
        <taxon>rosids</taxon>
        <taxon>fabids</taxon>
        <taxon>Fabales</taxon>
        <taxon>Fabaceae</taxon>
        <taxon>Papilionoideae</taxon>
        <taxon>50 kb inversion clade</taxon>
        <taxon>NPAAA clade</taxon>
        <taxon>Hologalegina</taxon>
        <taxon>IRL clade</taxon>
        <taxon>Trifolieae</taxon>
        <taxon>Trifolium</taxon>
    </lineage>
</organism>
<keyword evidence="2" id="KW-1185">Reference proteome</keyword>
<sequence length="38" mass="4290">MLSDEAIIQSRQASNLAAARAVTPLSINQRGRRKKKFY</sequence>
<protein>
    <submittedName>
        <fullName evidence="1">Uncharacterized protein</fullName>
    </submittedName>
</protein>
<proteinExistence type="predicted"/>
<dbReference type="AlphaFoldDB" id="A0A392VDZ5"/>
<name>A0A392VDZ5_9FABA</name>